<evidence type="ECO:0000256" key="2">
    <source>
        <dbReference type="ARBA" id="ARBA00022475"/>
    </source>
</evidence>
<dbReference type="Gene3D" id="3.40.50.300">
    <property type="entry name" value="P-loop containing nucleotide triphosphate hydrolases"/>
    <property type="match status" value="1"/>
</dbReference>
<dbReference type="GO" id="GO:0005886">
    <property type="term" value="C:plasma membrane"/>
    <property type="evidence" value="ECO:0007669"/>
    <property type="project" value="UniProtKB-SubCell"/>
</dbReference>
<dbReference type="InterPro" id="IPR027417">
    <property type="entry name" value="P-loop_NTPase"/>
</dbReference>
<feature type="transmembrane region" description="Helical" evidence="6">
    <location>
        <begin position="81"/>
        <end position="102"/>
    </location>
</feature>
<evidence type="ECO:0000256" key="6">
    <source>
        <dbReference type="SAM" id="Phobius"/>
    </source>
</evidence>
<name>A0A5B2WN35_9PSEU</name>
<dbReference type="EMBL" id="VUOB01000075">
    <property type="protein sequence ID" value="KAA2252384.1"/>
    <property type="molecule type" value="Genomic_DNA"/>
</dbReference>
<dbReference type="InterPro" id="IPR051539">
    <property type="entry name" value="T4SS-coupling_protein"/>
</dbReference>
<sequence>MTTPAGADRDFALLALISSTAACLGALLADLVLGLTVTTGLAGGPWQIPDLGEWLTVATHPFTPAASPSPWRPELAGRQELYWTVTAGLFAVTVLVGVMLGVGIRRFVWPPKPGHASRAEVRAELSVSTARRTAAWTRPGLTASQRRRATVEHLAVPCHRTAGGARLWTPLENPTGVIAPTQSGKSRGDLVHKALAAPGMLLCSSTKPDLFEFTALARQRHGQGPVVVFDATGTVTWPHQLRWSPVDGCTDPTVARQRAETMVEAASIDLAQVGGNDKVFRSRATTVLAAYLLAAALNDRTVDALVRWSTTRDTEPVELLKPHYPDLARNLRAELGMVAETSDAVWMSVRRVTEPLMDPRLRDLCSPAPGEGFNAKDFVASQGTLFIIAGEQQAAHAVPLLTALADHLLSTEQELALEQPHKRLDPPASNVLDELPNATPIFHLPKVISDSAGRGVLIHWSTQSLAQLEDLYGLEGARQLVDNTTTLTVFGGLKDQRTLEWISLLTGQHDRRRYQQFSDGLFAPGRTSVGTESVPTYRPGEVRTLRRNHVLIIHRHLRPILAKVLDVSRRPDWHALRRDIRSVRDGQES</sequence>
<dbReference type="PANTHER" id="PTHR37937:SF1">
    <property type="entry name" value="CONJUGATIVE TRANSFER: DNA TRANSPORT"/>
    <property type="match status" value="1"/>
</dbReference>
<evidence type="ECO:0000259" key="7">
    <source>
        <dbReference type="Pfam" id="PF12696"/>
    </source>
</evidence>
<evidence type="ECO:0000256" key="4">
    <source>
        <dbReference type="ARBA" id="ARBA00022989"/>
    </source>
</evidence>
<dbReference type="Proteomes" id="UP000323454">
    <property type="component" value="Unassembled WGS sequence"/>
</dbReference>
<accession>A0A5B2WN35</accession>
<proteinExistence type="predicted"/>
<reference evidence="8 9" key="2">
    <citation type="submission" date="2019-09" db="EMBL/GenBank/DDBJ databases">
        <authorList>
            <person name="Jin C."/>
        </authorList>
    </citation>
    <scope>NUCLEOTIDE SEQUENCE [LARGE SCALE GENOMIC DNA]</scope>
    <source>
        <strain evidence="8 9">AN110305</strain>
    </source>
</reference>
<comment type="subcellular location">
    <subcellularLocation>
        <location evidence="1">Cell membrane</location>
        <topology evidence="1">Multi-pass membrane protein</topology>
    </subcellularLocation>
</comment>
<evidence type="ECO:0000256" key="5">
    <source>
        <dbReference type="ARBA" id="ARBA00023136"/>
    </source>
</evidence>
<dbReference type="OrthoDB" id="226701at2"/>
<keyword evidence="2" id="KW-1003">Cell membrane</keyword>
<organism evidence="8 9">
    <name type="scientific">Solihabitans fulvus</name>
    <dbReference type="NCBI Taxonomy" id="1892852"/>
    <lineage>
        <taxon>Bacteria</taxon>
        <taxon>Bacillati</taxon>
        <taxon>Actinomycetota</taxon>
        <taxon>Actinomycetes</taxon>
        <taxon>Pseudonocardiales</taxon>
        <taxon>Pseudonocardiaceae</taxon>
        <taxon>Solihabitans</taxon>
    </lineage>
</organism>
<reference evidence="8 9" key="1">
    <citation type="submission" date="2019-09" db="EMBL/GenBank/DDBJ databases">
        <title>Goodfellowia gen. nov., a new genus of the Pseudonocardineae related to Actinoalloteichus, containing Goodfellowia coeruleoviolacea gen. nov., comb. nov. gen. nov., comb. nov.</title>
        <authorList>
            <person name="Labeda D."/>
        </authorList>
    </citation>
    <scope>NUCLEOTIDE SEQUENCE [LARGE SCALE GENOMIC DNA]</scope>
    <source>
        <strain evidence="8 9">AN110305</strain>
    </source>
</reference>
<comment type="caution">
    <text evidence="8">The sequence shown here is derived from an EMBL/GenBank/DDBJ whole genome shotgun (WGS) entry which is preliminary data.</text>
</comment>
<dbReference type="CDD" id="cd01127">
    <property type="entry name" value="TrwB_TraG_TraD_VirD4"/>
    <property type="match status" value="1"/>
</dbReference>
<protein>
    <submittedName>
        <fullName evidence="8">Type IV secretory system conjugative DNA transfer family protein</fullName>
    </submittedName>
</protein>
<keyword evidence="9" id="KW-1185">Reference proteome</keyword>
<evidence type="ECO:0000256" key="1">
    <source>
        <dbReference type="ARBA" id="ARBA00004651"/>
    </source>
</evidence>
<keyword evidence="4 6" id="KW-1133">Transmembrane helix</keyword>
<gene>
    <name evidence="8" type="ORF">F0L68_35640</name>
</gene>
<evidence type="ECO:0000256" key="3">
    <source>
        <dbReference type="ARBA" id="ARBA00022692"/>
    </source>
</evidence>
<dbReference type="SUPFAM" id="SSF52540">
    <property type="entry name" value="P-loop containing nucleoside triphosphate hydrolases"/>
    <property type="match status" value="1"/>
</dbReference>
<dbReference type="InterPro" id="IPR032689">
    <property type="entry name" value="TraG-D_C"/>
</dbReference>
<feature type="domain" description="TraD/TraG TraM recognition site" evidence="7">
    <location>
        <begin position="430"/>
        <end position="545"/>
    </location>
</feature>
<keyword evidence="5 6" id="KW-0472">Membrane</keyword>
<dbReference type="Pfam" id="PF12696">
    <property type="entry name" value="TraG-D_C"/>
    <property type="match status" value="1"/>
</dbReference>
<dbReference type="AlphaFoldDB" id="A0A5B2WN35"/>
<dbReference type="RefSeq" id="WP_149854308.1">
    <property type="nucleotide sequence ID" value="NZ_VUOB01000075.1"/>
</dbReference>
<evidence type="ECO:0000313" key="9">
    <source>
        <dbReference type="Proteomes" id="UP000323454"/>
    </source>
</evidence>
<evidence type="ECO:0000313" key="8">
    <source>
        <dbReference type="EMBL" id="KAA2252384.1"/>
    </source>
</evidence>
<dbReference type="PANTHER" id="PTHR37937">
    <property type="entry name" value="CONJUGATIVE TRANSFER: DNA TRANSPORT"/>
    <property type="match status" value="1"/>
</dbReference>
<keyword evidence="3 6" id="KW-0812">Transmembrane</keyword>